<evidence type="ECO:0000313" key="1">
    <source>
        <dbReference type="EMBL" id="KAF2790147.1"/>
    </source>
</evidence>
<organism evidence="1 2">
    <name type="scientific">Melanomma pulvis-pyrius CBS 109.77</name>
    <dbReference type="NCBI Taxonomy" id="1314802"/>
    <lineage>
        <taxon>Eukaryota</taxon>
        <taxon>Fungi</taxon>
        <taxon>Dikarya</taxon>
        <taxon>Ascomycota</taxon>
        <taxon>Pezizomycotina</taxon>
        <taxon>Dothideomycetes</taxon>
        <taxon>Pleosporomycetidae</taxon>
        <taxon>Pleosporales</taxon>
        <taxon>Melanommataceae</taxon>
        <taxon>Melanomma</taxon>
    </lineage>
</organism>
<protein>
    <submittedName>
        <fullName evidence="1">Uncharacterized protein</fullName>
    </submittedName>
</protein>
<accession>A0A6A6X2J4</accession>
<keyword evidence="2" id="KW-1185">Reference proteome</keyword>
<name>A0A6A6X2J4_9PLEO</name>
<dbReference type="OrthoDB" id="3543113at2759"/>
<evidence type="ECO:0000313" key="2">
    <source>
        <dbReference type="Proteomes" id="UP000799757"/>
    </source>
</evidence>
<dbReference type="AlphaFoldDB" id="A0A6A6X2J4"/>
<dbReference type="EMBL" id="MU002091">
    <property type="protein sequence ID" value="KAF2790147.1"/>
    <property type="molecule type" value="Genomic_DNA"/>
</dbReference>
<reference evidence="1" key="1">
    <citation type="journal article" date="2020" name="Stud. Mycol.">
        <title>101 Dothideomycetes genomes: a test case for predicting lifestyles and emergence of pathogens.</title>
        <authorList>
            <person name="Haridas S."/>
            <person name="Albert R."/>
            <person name="Binder M."/>
            <person name="Bloem J."/>
            <person name="Labutti K."/>
            <person name="Salamov A."/>
            <person name="Andreopoulos B."/>
            <person name="Baker S."/>
            <person name="Barry K."/>
            <person name="Bills G."/>
            <person name="Bluhm B."/>
            <person name="Cannon C."/>
            <person name="Castanera R."/>
            <person name="Culley D."/>
            <person name="Daum C."/>
            <person name="Ezra D."/>
            <person name="Gonzalez J."/>
            <person name="Henrissat B."/>
            <person name="Kuo A."/>
            <person name="Liang C."/>
            <person name="Lipzen A."/>
            <person name="Lutzoni F."/>
            <person name="Magnuson J."/>
            <person name="Mondo S."/>
            <person name="Nolan M."/>
            <person name="Ohm R."/>
            <person name="Pangilinan J."/>
            <person name="Park H.-J."/>
            <person name="Ramirez L."/>
            <person name="Alfaro M."/>
            <person name="Sun H."/>
            <person name="Tritt A."/>
            <person name="Yoshinaga Y."/>
            <person name="Zwiers L.-H."/>
            <person name="Turgeon B."/>
            <person name="Goodwin S."/>
            <person name="Spatafora J."/>
            <person name="Crous P."/>
            <person name="Grigoriev I."/>
        </authorList>
    </citation>
    <scope>NUCLEOTIDE SEQUENCE</scope>
    <source>
        <strain evidence="1">CBS 109.77</strain>
    </source>
</reference>
<proteinExistence type="predicted"/>
<dbReference type="Proteomes" id="UP000799757">
    <property type="component" value="Unassembled WGS sequence"/>
</dbReference>
<sequence>MHLAWFIDDIWTLTNEEHLIPALYVMPSIRLPTPPARSKRHPASRLLCIQGLVPGPRKYGFKITDSAASTLRLRHEKIELEKIEQDKFERTQIQRRNSRALSSAFLEKLQDVSRLDYLFVRDGGNVVPAEVIQQAPLKHLRLDPRMADPNNFS</sequence>
<gene>
    <name evidence="1" type="ORF">K505DRAFT_340687</name>
</gene>